<proteinExistence type="predicted"/>
<gene>
    <name evidence="3" type="ORF">FLA105534_03869</name>
</gene>
<organism evidence="3 4">
    <name type="scientific">Flavobacterium bizetiae</name>
    <dbReference type="NCBI Taxonomy" id="2704140"/>
    <lineage>
        <taxon>Bacteria</taxon>
        <taxon>Pseudomonadati</taxon>
        <taxon>Bacteroidota</taxon>
        <taxon>Flavobacteriia</taxon>
        <taxon>Flavobacteriales</taxon>
        <taxon>Flavobacteriaceae</taxon>
        <taxon>Flavobacterium</taxon>
    </lineage>
</organism>
<dbReference type="PANTHER" id="PTHR33678">
    <property type="entry name" value="BLL1576 PROTEIN"/>
    <property type="match status" value="1"/>
</dbReference>
<dbReference type="InterPro" id="IPR038720">
    <property type="entry name" value="YprB_RNase_H-like_dom"/>
</dbReference>
<feature type="domain" description="YprB ribonuclease H-like" evidence="2">
    <location>
        <begin position="271"/>
        <end position="440"/>
    </location>
</feature>
<dbReference type="Proteomes" id="UP000479938">
    <property type="component" value="Unassembled WGS sequence"/>
</dbReference>
<reference evidence="3 4" key="1">
    <citation type="submission" date="2020-02" db="EMBL/GenBank/DDBJ databases">
        <authorList>
            <person name="Criscuolo A."/>
        </authorList>
    </citation>
    <scope>NUCLEOTIDE SEQUENCE [LARGE SCALE GENOMIC DNA]</scope>
    <source>
        <strain evidence="3">CIP105534</strain>
    </source>
</reference>
<dbReference type="NCBIfam" id="TIGR03491">
    <property type="entry name" value="TM0106 family RecB-like putative nuclease"/>
    <property type="match status" value="1"/>
</dbReference>
<evidence type="ECO:0000259" key="1">
    <source>
        <dbReference type="Pfam" id="PF03050"/>
    </source>
</evidence>
<dbReference type="AlphaFoldDB" id="A0A6J4GSQ0"/>
<evidence type="ECO:0000313" key="3">
    <source>
        <dbReference type="EMBL" id="CAA9202005.1"/>
    </source>
</evidence>
<dbReference type="Pfam" id="PF03050">
    <property type="entry name" value="DDE_Tnp_IS66"/>
    <property type="match status" value="1"/>
</dbReference>
<dbReference type="Pfam" id="PF13482">
    <property type="entry name" value="RNase_H_2"/>
    <property type="match status" value="1"/>
</dbReference>
<feature type="domain" description="Transposase IS66 central" evidence="1">
    <location>
        <begin position="588"/>
        <end position="849"/>
    </location>
</feature>
<evidence type="ECO:0000259" key="2">
    <source>
        <dbReference type="Pfam" id="PF13482"/>
    </source>
</evidence>
<name>A0A6J4GSQ0_9FLAO</name>
<sequence length="882" mass="104607">MIINNEILTALIHCNYKAYLKGLNSQSLKTDFENVIDELRNIKKQNYIDKNSIKQEFKGQLFKDKNHYEVNQIYIDTVFSKNKINIKVDGLYFDEKKMYVILISPLEKVTKLDKLTVALQSYFIESEFKLKIDFVKIVFGKQFKEAKLKLSNFQKEISKIISLLRNLENAVNPPVFYKNTHCQVCEFSKDCLDKLRERDDLSLLGNLKEKEIQLKNNRGIFSVKQLSYIFRAKKNPYIKRKFLPELKALAIREQKTYILESVDLEKHDIEVFIDFEGIPDRSINYLIGLIIRNGDIENKYSFWANTEEEETNIFIELIKVLKPFKNFVLYHYGTYEIQGLKRILKKMSPEDQNYINTLIDNSFNLLTIFTNCIYPPTYTNSLKDIAHFLNFEWSDKNASGLQSIFWRYSWELDNQASYKDKLIRYNIEDCTALKVIKDWICSIPELDNENFEDVKNFKKKSVYKWERANFLVPDFQIINSYAYFNYQREKVLIKTYPKIGLQKTTRTKSIISLRPNKIITSQRPKKCESCNCEKMYRHSIEDRTVVDLKITKTGISRIIILYKNARYKCDNCKKIVRPTDEFNIRSKYGLQLQNWIINQMIQYRISYNKISEQLKESFDIDFIHSNIMRTKVQFANKYKTTFNEIINIVKSSSVIHIDETVFHIRNESCYVWVFTNIDAVFYLFRPTREADFLKEFLCDFNGVLISDFYAGYDAMKCAKQRCLIHLIRDLNDDLVKNQFDVSFRVIVMNFSKLLTNITTTINKFGLKKRNLNKHKKEVDFFFKMLNKTDFETNICLKWKKRFNSTRNELFTFLNYDGVPWNNNNAEAAIKAVALYRREYDGLPTKKGIQDYLTLLSIQQTCKYQGVNFFEFLSSGKISIYDM</sequence>
<dbReference type="RefSeq" id="WP_173972409.1">
    <property type="nucleotide sequence ID" value="NZ_CADCSU010000140.1"/>
</dbReference>
<dbReference type="PANTHER" id="PTHR33678:SF2">
    <property type="match status" value="1"/>
</dbReference>
<accession>A0A6J4GSQ0</accession>
<dbReference type="InterPro" id="IPR004291">
    <property type="entry name" value="Transposase_IS66_central"/>
</dbReference>
<evidence type="ECO:0000313" key="4">
    <source>
        <dbReference type="Proteomes" id="UP000479938"/>
    </source>
</evidence>
<dbReference type="InterPro" id="IPR052344">
    <property type="entry name" value="Transposase-related"/>
</dbReference>
<protein>
    <submittedName>
        <fullName evidence="3">Uncharacterized protein</fullName>
    </submittedName>
</protein>
<dbReference type="EMBL" id="CADCSU010000140">
    <property type="protein sequence ID" value="CAA9202005.1"/>
    <property type="molecule type" value="Genomic_DNA"/>
</dbReference>
<dbReference type="InterPro" id="IPR019993">
    <property type="entry name" value="RecB_nuclease_TM0106_put"/>
</dbReference>
<keyword evidence="4" id="KW-1185">Reference proteome</keyword>
<dbReference type="NCBIfam" id="NF033517">
    <property type="entry name" value="transpos_IS66"/>
    <property type="match status" value="1"/>
</dbReference>